<reference evidence="1" key="1">
    <citation type="journal article" date="2015" name="Nature">
        <title>Complex archaea that bridge the gap between prokaryotes and eukaryotes.</title>
        <authorList>
            <person name="Spang A."/>
            <person name="Saw J.H."/>
            <person name="Jorgensen S.L."/>
            <person name="Zaremba-Niedzwiedzka K."/>
            <person name="Martijn J."/>
            <person name="Lind A.E."/>
            <person name="van Eijk R."/>
            <person name="Schleper C."/>
            <person name="Guy L."/>
            <person name="Ettema T.J."/>
        </authorList>
    </citation>
    <scope>NUCLEOTIDE SEQUENCE</scope>
</reference>
<accession>A0A0F9HC88</accession>
<gene>
    <name evidence="1" type="ORF">LCGC14_1721970</name>
</gene>
<sequence length="86" mass="10310">MKKARKYTIYTPDHLADKLEKAYNALMDIDCNLSRLFQCLLDSIIDVVKFILKQGKNFRHYDWYLTIHDKETGQLYSTYTMKGLRR</sequence>
<organism evidence="1">
    <name type="scientific">marine sediment metagenome</name>
    <dbReference type="NCBI Taxonomy" id="412755"/>
    <lineage>
        <taxon>unclassified sequences</taxon>
        <taxon>metagenomes</taxon>
        <taxon>ecological metagenomes</taxon>
    </lineage>
</organism>
<dbReference type="EMBL" id="LAZR01015509">
    <property type="protein sequence ID" value="KKM10369.1"/>
    <property type="molecule type" value="Genomic_DNA"/>
</dbReference>
<dbReference type="AlphaFoldDB" id="A0A0F9HC88"/>
<name>A0A0F9HC88_9ZZZZ</name>
<protein>
    <submittedName>
        <fullName evidence="1">Uncharacterized protein</fullName>
    </submittedName>
</protein>
<evidence type="ECO:0000313" key="1">
    <source>
        <dbReference type="EMBL" id="KKM10369.1"/>
    </source>
</evidence>
<comment type="caution">
    <text evidence="1">The sequence shown here is derived from an EMBL/GenBank/DDBJ whole genome shotgun (WGS) entry which is preliminary data.</text>
</comment>
<proteinExistence type="predicted"/>